<evidence type="ECO:0000256" key="6">
    <source>
        <dbReference type="RuleBase" id="RU363076"/>
    </source>
</evidence>
<dbReference type="EMBL" id="WIXE01024583">
    <property type="protein sequence ID" value="KAK5965491.1"/>
    <property type="molecule type" value="Genomic_DNA"/>
</dbReference>
<keyword evidence="6" id="KW-0496">Mitochondrion</keyword>
<evidence type="ECO:0000256" key="1">
    <source>
        <dbReference type="ARBA" id="ARBA00004370"/>
    </source>
</evidence>
<evidence type="ECO:0000256" key="3">
    <source>
        <dbReference type="ARBA" id="ARBA00022692"/>
    </source>
</evidence>
<keyword evidence="4 6" id="KW-1133">Transmembrane helix</keyword>
<keyword evidence="3 6" id="KW-0812">Transmembrane</keyword>
<keyword evidence="5 6" id="KW-0472">Membrane</keyword>
<keyword evidence="9" id="KW-1185">Reference proteome</keyword>
<proteinExistence type="inferred from homology"/>
<dbReference type="PROSITE" id="PS50895">
    <property type="entry name" value="SURF1"/>
    <property type="match status" value="1"/>
</dbReference>
<reference evidence="8 9" key="1">
    <citation type="submission" date="2019-10" db="EMBL/GenBank/DDBJ databases">
        <title>Assembly and Annotation for the nematode Trichostrongylus colubriformis.</title>
        <authorList>
            <person name="Martin J."/>
        </authorList>
    </citation>
    <scope>NUCLEOTIDE SEQUENCE [LARGE SCALE GENOMIC DNA]</scope>
    <source>
        <strain evidence="8">G859</strain>
        <tissue evidence="8">Whole worm</tissue>
    </source>
</reference>
<dbReference type="Pfam" id="PF02104">
    <property type="entry name" value="SURF1"/>
    <property type="match status" value="1"/>
</dbReference>
<comment type="similarity">
    <text evidence="2 6">Belongs to the SURF1 family.</text>
</comment>
<dbReference type="PANTHER" id="PTHR23427">
    <property type="entry name" value="SURFEIT LOCUS PROTEIN"/>
    <property type="match status" value="1"/>
</dbReference>
<evidence type="ECO:0000313" key="9">
    <source>
        <dbReference type="Proteomes" id="UP001331761"/>
    </source>
</evidence>
<comment type="subcellular location">
    <subcellularLocation>
        <location evidence="1">Membrane</location>
    </subcellularLocation>
    <subcellularLocation>
        <location evidence="6">Mitochondrion inner membrane</location>
        <topology evidence="6">Multi-pass membrane protein</topology>
    </subcellularLocation>
</comment>
<feature type="region of interest" description="Disordered" evidence="7">
    <location>
        <begin position="33"/>
        <end position="60"/>
    </location>
</feature>
<evidence type="ECO:0000256" key="5">
    <source>
        <dbReference type="ARBA" id="ARBA00023136"/>
    </source>
</evidence>
<feature type="transmembrane region" description="Helical" evidence="6">
    <location>
        <begin position="64"/>
        <end position="82"/>
    </location>
</feature>
<gene>
    <name evidence="8" type="ORF">GCK32_003859</name>
</gene>
<comment type="function">
    <text evidence="6">Probably involved in the biogenesis of the COX complex.</text>
</comment>
<dbReference type="InterPro" id="IPR002994">
    <property type="entry name" value="Surf1/Shy1"/>
</dbReference>
<dbReference type="CDD" id="cd06662">
    <property type="entry name" value="SURF1"/>
    <property type="match status" value="1"/>
</dbReference>
<accession>A0AAN8IAL7</accession>
<dbReference type="GO" id="GO:0033617">
    <property type="term" value="P:mitochondrial respiratory chain complex IV assembly"/>
    <property type="evidence" value="ECO:0007669"/>
    <property type="project" value="TreeGrafter"/>
</dbReference>
<dbReference type="InterPro" id="IPR045214">
    <property type="entry name" value="Surf1/Surf4"/>
</dbReference>
<dbReference type="Proteomes" id="UP001331761">
    <property type="component" value="Unassembled WGS sequence"/>
</dbReference>
<evidence type="ECO:0000256" key="7">
    <source>
        <dbReference type="SAM" id="MobiDB-lite"/>
    </source>
</evidence>
<evidence type="ECO:0000313" key="8">
    <source>
        <dbReference type="EMBL" id="KAK5965491.1"/>
    </source>
</evidence>
<evidence type="ECO:0000256" key="4">
    <source>
        <dbReference type="ARBA" id="ARBA00022989"/>
    </source>
</evidence>
<protein>
    <recommendedName>
        <fullName evidence="6">SURF1-like protein</fullName>
    </recommendedName>
</protein>
<dbReference type="PANTHER" id="PTHR23427:SF2">
    <property type="entry name" value="SURFEIT LOCUS PROTEIN 1"/>
    <property type="match status" value="1"/>
</dbReference>
<dbReference type="AlphaFoldDB" id="A0AAN8IAL7"/>
<organism evidence="8 9">
    <name type="scientific">Trichostrongylus colubriformis</name>
    <name type="common">Black scour worm</name>
    <dbReference type="NCBI Taxonomy" id="6319"/>
    <lineage>
        <taxon>Eukaryota</taxon>
        <taxon>Metazoa</taxon>
        <taxon>Ecdysozoa</taxon>
        <taxon>Nematoda</taxon>
        <taxon>Chromadorea</taxon>
        <taxon>Rhabditida</taxon>
        <taxon>Rhabditina</taxon>
        <taxon>Rhabditomorpha</taxon>
        <taxon>Strongyloidea</taxon>
        <taxon>Trichostrongylidae</taxon>
        <taxon>Trichostrongylus</taxon>
    </lineage>
</organism>
<comment type="caution">
    <text evidence="8">The sequence shown here is derived from an EMBL/GenBank/DDBJ whole genome shotgun (WGS) entry which is preliminary data.</text>
</comment>
<evidence type="ECO:0000256" key="2">
    <source>
        <dbReference type="ARBA" id="ARBA00007165"/>
    </source>
</evidence>
<feature type="transmembrane region" description="Helical" evidence="6">
    <location>
        <begin position="480"/>
        <end position="501"/>
    </location>
</feature>
<keyword evidence="6" id="KW-0999">Mitochondrion inner membrane</keyword>
<sequence length="557" mass="63643">MIPITFSHRVCWLSVRTSAFAAALPKENRKEIISLDRQQGKDRRTDKKGSSRGNGRNGKYKRPLGSFSMLIIPAVTFGLGCWQTYRLKWKLNLIEKLKERLNEPAVDFPLDDVSQLQYMEYRRVRVTGEFLHDREFSIAPRGRFDSAHVEKGGGSLLSSNDLSSHGAHIITPFRLSNSDLVILVNRGWVPVSRISPSSRQSSQISGTVTFDAIVRKSEKRPQFVGANVPEKGTWFYKDFDQMARQYGTAPIYLEAVYESTIPDGPIGGQSNVNVRNEHLSYLITWFSLSAATLAMWFRNRFCEGLLRSAAIVVTESGRVSMATFRMWNFLILLVEVFYRADCNSDEAAIPSDWTDPNDPTFSQRNQFQTGQLTDASKDAKVYVAYDPTLRLILRQMFKELGVDPLEKTFFSRNAKVSLSSLNMKVIGSYLEMDTLENELSIKEQVRSALHNMFEVASYDEDKSIPIWQELLTLAQPCSRSFWTCIITVFFVVSMVTTYNRIYQEKLALRMAEAMNRKDDACAPNSILEQSLEYLSSFIFFRKKSPCLKFIEVSRKRV</sequence>
<dbReference type="GO" id="GO:0005743">
    <property type="term" value="C:mitochondrial inner membrane"/>
    <property type="evidence" value="ECO:0007669"/>
    <property type="project" value="UniProtKB-SubCell"/>
</dbReference>
<name>A0AAN8IAL7_TRICO</name>
<feature type="compositionally biased region" description="Basic and acidic residues" evidence="7">
    <location>
        <begin position="33"/>
        <end position="49"/>
    </location>
</feature>